<evidence type="ECO:0000313" key="3">
    <source>
        <dbReference type="Proteomes" id="UP000324222"/>
    </source>
</evidence>
<sequence>MARRHGSFSGPIMRSTPIHLQRLDTLTGGRGKHRVVHEAGYAIVQGLPAPCGLGDPYHWYKRFSNITCRGRRHAGLLTRSCGHHTALLTSPIGALCECLTPDKRAPISYCVSWKWHMGAMHGVKGWPQYSLHSLSFTTRSNTGDVTPLRTLPLFSVPVLYFIQPSPRYLPCTSHITPPDVHRSNTRRDPRCAGPPPWPPLGRLSPA</sequence>
<protein>
    <submittedName>
        <fullName evidence="2">Uncharacterized protein</fullName>
    </submittedName>
</protein>
<dbReference type="AlphaFoldDB" id="A0A5B7ELN5"/>
<evidence type="ECO:0000313" key="2">
    <source>
        <dbReference type="EMBL" id="MPC35391.1"/>
    </source>
</evidence>
<proteinExistence type="predicted"/>
<dbReference type="Proteomes" id="UP000324222">
    <property type="component" value="Unassembled WGS sequence"/>
</dbReference>
<name>A0A5B7ELN5_PORTR</name>
<dbReference type="EMBL" id="VSRR010003264">
    <property type="protein sequence ID" value="MPC35391.1"/>
    <property type="molecule type" value="Genomic_DNA"/>
</dbReference>
<organism evidence="2 3">
    <name type="scientific">Portunus trituberculatus</name>
    <name type="common">Swimming crab</name>
    <name type="synonym">Neptunus trituberculatus</name>
    <dbReference type="NCBI Taxonomy" id="210409"/>
    <lineage>
        <taxon>Eukaryota</taxon>
        <taxon>Metazoa</taxon>
        <taxon>Ecdysozoa</taxon>
        <taxon>Arthropoda</taxon>
        <taxon>Crustacea</taxon>
        <taxon>Multicrustacea</taxon>
        <taxon>Malacostraca</taxon>
        <taxon>Eumalacostraca</taxon>
        <taxon>Eucarida</taxon>
        <taxon>Decapoda</taxon>
        <taxon>Pleocyemata</taxon>
        <taxon>Brachyura</taxon>
        <taxon>Eubrachyura</taxon>
        <taxon>Portunoidea</taxon>
        <taxon>Portunidae</taxon>
        <taxon>Portuninae</taxon>
        <taxon>Portunus</taxon>
    </lineage>
</organism>
<accession>A0A5B7ELN5</accession>
<gene>
    <name evidence="2" type="ORF">E2C01_028813</name>
</gene>
<comment type="caution">
    <text evidence="2">The sequence shown here is derived from an EMBL/GenBank/DDBJ whole genome shotgun (WGS) entry which is preliminary data.</text>
</comment>
<evidence type="ECO:0000256" key="1">
    <source>
        <dbReference type="SAM" id="MobiDB-lite"/>
    </source>
</evidence>
<feature type="region of interest" description="Disordered" evidence="1">
    <location>
        <begin position="179"/>
        <end position="206"/>
    </location>
</feature>
<reference evidence="2 3" key="1">
    <citation type="submission" date="2019-05" db="EMBL/GenBank/DDBJ databases">
        <title>Another draft genome of Portunus trituberculatus and its Hox gene families provides insights of decapod evolution.</title>
        <authorList>
            <person name="Jeong J.-H."/>
            <person name="Song I."/>
            <person name="Kim S."/>
            <person name="Choi T."/>
            <person name="Kim D."/>
            <person name="Ryu S."/>
            <person name="Kim W."/>
        </authorList>
    </citation>
    <scope>NUCLEOTIDE SEQUENCE [LARGE SCALE GENOMIC DNA]</scope>
    <source>
        <tissue evidence="2">Muscle</tissue>
    </source>
</reference>
<keyword evidence="3" id="KW-1185">Reference proteome</keyword>
<feature type="compositionally biased region" description="Basic and acidic residues" evidence="1">
    <location>
        <begin position="179"/>
        <end position="190"/>
    </location>
</feature>